<gene>
    <name evidence="1" type="ORF">SAMN05216466_1169</name>
</gene>
<protein>
    <recommendedName>
        <fullName evidence="3">Phage protein U</fullName>
    </recommendedName>
</protein>
<dbReference type="Proteomes" id="UP000199706">
    <property type="component" value="Unassembled WGS sequence"/>
</dbReference>
<dbReference type="EMBL" id="FNCJ01000016">
    <property type="protein sequence ID" value="SDI01713.1"/>
    <property type="molecule type" value="Genomic_DNA"/>
</dbReference>
<dbReference type="Pfam" id="PF06995">
    <property type="entry name" value="Phage_P2_GpU"/>
    <property type="match status" value="1"/>
</dbReference>
<accession>A0A1G8H518</accession>
<dbReference type="RefSeq" id="WP_090689646.1">
    <property type="nucleotide sequence ID" value="NZ_FNCJ01000016.1"/>
</dbReference>
<organism evidence="1 2">
    <name type="scientific">Paraburkholderia phenazinium</name>
    <dbReference type="NCBI Taxonomy" id="60549"/>
    <lineage>
        <taxon>Bacteria</taxon>
        <taxon>Pseudomonadati</taxon>
        <taxon>Pseudomonadota</taxon>
        <taxon>Betaproteobacteria</taxon>
        <taxon>Burkholderiales</taxon>
        <taxon>Burkholderiaceae</taxon>
        <taxon>Paraburkholderia</taxon>
    </lineage>
</organism>
<evidence type="ECO:0008006" key="3">
    <source>
        <dbReference type="Google" id="ProtNLM"/>
    </source>
</evidence>
<dbReference type="InterPro" id="IPR014458">
    <property type="entry name" value="Unchr_Phage_P2-GpU-fusion"/>
</dbReference>
<proteinExistence type="predicted"/>
<dbReference type="AlphaFoldDB" id="A0A1G8H518"/>
<evidence type="ECO:0000313" key="2">
    <source>
        <dbReference type="Proteomes" id="UP000199706"/>
    </source>
</evidence>
<reference evidence="1 2" key="1">
    <citation type="submission" date="2016-10" db="EMBL/GenBank/DDBJ databases">
        <authorList>
            <person name="de Groot N.N."/>
        </authorList>
    </citation>
    <scope>NUCLEOTIDE SEQUENCE [LARGE SCALE GENOMIC DNA]</scope>
    <source>
        <strain evidence="1 2">LMG 2247</strain>
    </source>
</reference>
<dbReference type="PIRSF" id="PIRSF011237">
    <property type="entry name" value="UP2"/>
    <property type="match status" value="1"/>
</dbReference>
<sequence length="300" mass="31428">MDFQTQITQAATQASIATERVRSMNRVYERNQPASANTVAVLQKLATGNLDNAAELLSGASSALSVASDVNPKVGTVVRSLNAVQSSVGSVLKMATASSNPAIRSSAEAVNSALGDVRTKFNAWAGIKGTPAPSALATSTGAGALFSGLLDGASSATPHLLTLGSDRGDTFHFNLSTAAFDKLRRTTKYKVASQERLNRQEALQAVSQGGETITLSGVVFAAFGAGRSAGSPGMRQLDALRAIGGRMMPVLLTTGYGEVLGRWYLQGVDEEQEALMSDGAPRKQTFSLEFGRYGEDYKNV</sequence>
<name>A0A1G8H518_9BURK</name>
<evidence type="ECO:0000313" key="1">
    <source>
        <dbReference type="EMBL" id="SDI01713.1"/>
    </source>
</evidence>
<dbReference type="InterPro" id="IPR009734">
    <property type="entry name" value="Myoviridae_GpU"/>
</dbReference>
<dbReference type="OrthoDB" id="1550902at2"/>